<dbReference type="Pfam" id="PF01391">
    <property type="entry name" value="Collagen"/>
    <property type="match status" value="1"/>
</dbReference>
<evidence type="ECO:0000256" key="2">
    <source>
        <dbReference type="SAM" id="SignalP"/>
    </source>
</evidence>
<dbReference type="EMBL" id="JBHULK010000003">
    <property type="protein sequence ID" value="MFD2535440.1"/>
    <property type="molecule type" value="Genomic_DNA"/>
</dbReference>
<feature type="chain" id="PRO_5045890799" description="Collagen-like protein" evidence="2">
    <location>
        <begin position="25"/>
        <end position="215"/>
    </location>
</feature>
<evidence type="ECO:0000256" key="1">
    <source>
        <dbReference type="SAM" id="MobiDB-lite"/>
    </source>
</evidence>
<dbReference type="Proteomes" id="UP001597441">
    <property type="component" value="Unassembled WGS sequence"/>
</dbReference>
<sequence length="215" mass="23688">MKKLKGISKLLLFVLLIGLAGCSAEDGAVGPQGEPGKDGIDGVDGEDGTDGQDGADGTDGQDGNANVIYSDWFYPVWNEFDTPRAKRMVVKNPEFGKNYDDGVILFYWITNNGSTFLVPWNTYSTSTGALIISRSMNIRGGSGDVWITIRRYDRDFEIRDTYGQYDGITYNRLRYVIIPGNINAGGKSSSNKANEKSPLDYSNYEAVKAFYNIPD</sequence>
<feature type="signal peptide" evidence="2">
    <location>
        <begin position="1"/>
        <end position="24"/>
    </location>
</feature>
<evidence type="ECO:0000313" key="3">
    <source>
        <dbReference type="EMBL" id="MFD2535440.1"/>
    </source>
</evidence>
<organism evidence="3 4">
    <name type="scientific">Gelatiniphilus marinus</name>
    <dbReference type="NCBI Taxonomy" id="1759464"/>
    <lineage>
        <taxon>Bacteria</taxon>
        <taxon>Pseudomonadati</taxon>
        <taxon>Bacteroidota</taxon>
        <taxon>Flavobacteriia</taxon>
        <taxon>Flavobacteriales</taxon>
        <taxon>Flavobacteriaceae</taxon>
        <taxon>Gelatiniphilus</taxon>
    </lineage>
</organism>
<keyword evidence="2" id="KW-0732">Signal</keyword>
<protein>
    <recommendedName>
        <fullName evidence="5">Collagen-like protein</fullName>
    </recommendedName>
</protein>
<feature type="compositionally biased region" description="Acidic residues" evidence="1">
    <location>
        <begin position="41"/>
        <end position="50"/>
    </location>
</feature>
<dbReference type="InterPro" id="IPR008160">
    <property type="entry name" value="Collagen"/>
</dbReference>
<name>A0ABW5JSH8_9FLAO</name>
<keyword evidence="4" id="KW-1185">Reference proteome</keyword>
<comment type="caution">
    <text evidence="3">The sequence shown here is derived from an EMBL/GenBank/DDBJ whole genome shotgun (WGS) entry which is preliminary data.</text>
</comment>
<reference evidence="4" key="1">
    <citation type="journal article" date="2019" name="Int. J. Syst. Evol. Microbiol.">
        <title>The Global Catalogue of Microorganisms (GCM) 10K type strain sequencing project: providing services to taxonomists for standard genome sequencing and annotation.</title>
        <authorList>
            <consortium name="The Broad Institute Genomics Platform"/>
            <consortium name="The Broad Institute Genome Sequencing Center for Infectious Disease"/>
            <person name="Wu L."/>
            <person name="Ma J."/>
        </authorList>
    </citation>
    <scope>NUCLEOTIDE SEQUENCE [LARGE SCALE GENOMIC DNA]</scope>
    <source>
        <strain evidence="4">KCTC 42903</strain>
    </source>
</reference>
<gene>
    <name evidence="3" type="ORF">ACFSQS_10040</name>
</gene>
<dbReference type="PROSITE" id="PS51257">
    <property type="entry name" value="PROKAR_LIPOPROTEIN"/>
    <property type="match status" value="1"/>
</dbReference>
<evidence type="ECO:0000313" key="4">
    <source>
        <dbReference type="Proteomes" id="UP001597441"/>
    </source>
</evidence>
<accession>A0ABW5JSH8</accession>
<dbReference type="RefSeq" id="WP_388017907.1">
    <property type="nucleotide sequence ID" value="NZ_JBHUDT010000003.1"/>
</dbReference>
<feature type="region of interest" description="Disordered" evidence="1">
    <location>
        <begin position="27"/>
        <end position="62"/>
    </location>
</feature>
<proteinExistence type="predicted"/>
<evidence type="ECO:0008006" key="5">
    <source>
        <dbReference type="Google" id="ProtNLM"/>
    </source>
</evidence>